<dbReference type="GO" id="GO:0016805">
    <property type="term" value="F:dipeptidase activity"/>
    <property type="evidence" value="ECO:0007669"/>
    <property type="project" value="InterPro"/>
</dbReference>
<accession>A0A097F6Y5</accession>
<dbReference type="Gene3D" id="3.30.70.360">
    <property type="match status" value="1"/>
</dbReference>
<sequence>MNNDIKESIANTIKSLDRELREISLKIHNDPELGSKEFHAYKLLTEYIKSKGFQVTYEAAGLETAFMAKFSNSKSGRRVGFVCEYDALPGVGHACGHNIITVQGLACALALKALMEQDLVQGTVVLFGTPAEETTSGKINFVKEGVLQANVDYAMMLHPFATDGIYGRMLALDSADIEFFGKASHAGMAPWNGINALDALMQGLDNVGLLRQQMIPTDRVHGIITNGGAAANVIPAYASAHFYARSITKDQLKELKPRVDNCFKAAALATGCEIKMQWGKLGPVEDVFMNDAMALNYKHYMEQEGITYKSRFDEEQTSTGSTDMGNFSYAVPSIHPAYGIHTTAANHTKEFAAAAKTEVAHQDTLRAAKCLSMTAAEVMVDDKLYKQVVDDFKKGKPQ</sequence>
<reference evidence="4" key="1">
    <citation type="journal article" date="2014" name="MBio">
        <title>Analysis of a food-borne fungal pathogen outbreak: virulence and genome of a Mucor circinelloides isolate from yogurt.</title>
        <authorList>
            <person name="Lee S.C."/>
            <person name="Billmyre R.B."/>
            <person name="Li A."/>
            <person name="Carson S."/>
            <person name="Sykes S.M."/>
            <person name="Huh E.Y."/>
            <person name="Mieczkowski P."/>
            <person name="Ko D.C."/>
            <person name="Cuomo C.A."/>
            <person name="Heitman J."/>
        </authorList>
    </citation>
    <scope>NUCLEOTIDE SEQUENCE</scope>
    <source>
        <strain evidence="4">Mucho</strain>
    </source>
</reference>
<dbReference type="InterPro" id="IPR017144">
    <property type="entry name" value="Xaa-Arg_dipeptidase"/>
</dbReference>
<dbReference type="InterPro" id="IPR052030">
    <property type="entry name" value="Peptidase_M20/M20A_hydrolases"/>
</dbReference>
<dbReference type="InterPro" id="IPR036264">
    <property type="entry name" value="Bact_exopeptidase_dim_dom"/>
</dbReference>
<dbReference type="PANTHER" id="PTHR30575:SF0">
    <property type="entry name" value="XAA-ARG DIPEPTIDASE"/>
    <property type="match status" value="1"/>
</dbReference>
<dbReference type="SUPFAM" id="SSF55031">
    <property type="entry name" value="Bacterial exopeptidase dimerisation domain"/>
    <property type="match status" value="1"/>
</dbReference>
<evidence type="ECO:0000256" key="2">
    <source>
        <dbReference type="PIRNR" id="PIRNR037226"/>
    </source>
</evidence>
<dbReference type="EMBL" id="KJ999716">
    <property type="protein sequence ID" value="AIT18237.1"/>
    <property type="molecule type" value="Genomic_DNA"/>
</dbReference>
<dbReference type="FunFam" id="3.30.70.360:FF:000004">
    <property type="entry name" value="Peptidase M20 domain-containing protein 2"/>
    <property type="match status" value="1"/>
</dbReference>
<dbReference type="InterPro" id="IPR011650">
    <property type="entry name" value="Peptidase_M20_dimer"/>
</dbReference>
<dbReference type="InterPro" id="IPR002933">
    <property type="entry name" value="Peptidase_M20"/>
</dbReference>
<proteinExistence type="inferred from homology"/>
<dbReference type="Pfam" id="PF01546">
    <property type="entry name" value="Peptidase_M20"/>
    <property type="match status" value="1"/>
</dbReference>
<organism evidence="4">
    <name type="scientific">Mucor circinelloides</name>
    <name type="common">Mucor griseo-roseus</name>
    <dbReference type="NCBI Taxonomy" id="36080"/>
    <lineage>
        <taxon>Eukaryota</taxon>
        <taxon>Fungi</taxon>
        <taxon>Fungi incertae sedis</taxon>
        <taxon>Mucoromycota</taxon>
        <taxon>Mucoromycotina</taxon>
        <taxon>Mucoromycetes</taxon>
        <taxon>Mucorales</taxon>
        <taxon>Mucorineae</taxon>
        <taxon>Mucoraceae</taxon>
        <taxon>Mucor</taxon>
    </lineage>
</organism>
<evidence type="ECO:0000259" key="3">
    <source>
        <dbReference type="Pfam" id="PF07687"/>
    </source>
</evidence>
<name>A0A097F6Y5_MUCCI</name>
<evidence type="ECO:0000256" key="1">
    <source>
        <dbReference type="ARBA" id="ARBA00006247"/>
    </source>
</evidence>
<dbReference type="Pfam" id="PF07687">
    <property type="entry name" value="M20_dimer"/>
    <property type="match status" value="1"/>
</dbReference>
<dbReference type="AlphaFoldDB" id="A0A097F6Y5"/>
<evidence type="ECO:0000313" key="4">
    <source>
        <dbReference type="EMBL" id="AIT18237.1"/>
    </source>
</evidence>
<feature type="domain" description="Peptidase M20 dimerisation" evidence="3">
    <location>
        <begin position="174"/>
        <end position="267"/>
    </location>
</feature>
<dbReference type="InterPro" id="IPR017439">
    <property type="entry name" value="Amidohydrolase"/>
</dbReference>
<dbReference type="PIRSF" id="PIRSF037226">
    <property type="entry name" value="Amidohydrolase_ACY1L2_prd"/>
    <property type="match status" value="1"/>
</dbReference>
<dbReference type="NCBIfam" id="TIGR01891">
    <property type="entry name" value="amidohydrolases"/>
    <property type="match status" value="1"/>
</dbReference>
<dbReference type="CDD" id="cd05672">
    <property type="entry name" value="M20_ACY1L2-like"/>
    <property type="match status" value="1"/>
</dbReference>
<dbReference type="PANTHER" id="PTHR30575">
    <property type="entry name" value="PEPTIDASE M20"/>
    <property type="match status" value="1"/>
</dbReference>
<dbReference type="Gene3D" id="3.40.630.10">
    <property type="entry name" value="Zn peptidases"/>
    <property type="match status" value="1"/>
</dbReference>
<protein>
    <recommendedName>
        <fullName evidence="2">Peptidase M20 domain-containing protein 2</fullName>
    </recommendedName>
</protein>
<dbReference type="SUPFAM" id="SSF53187">
    <property type="entry name" value="Zn-dependent exopeptidases"/>
    <property type="match status" value="1"/>
</dbReference>
<comment type="similarity">
    <text evidence="1 2">Belongs to the peptidase M20A family.</text>
</comment>